<sequence length="212" mass="22197">MDWLIPYLPGFGAAYAIQAVSVASPGPGVALLLGIALSQGRANAVAAAFGIALGAACLALATTQGLGLLMERVAWLSTIIRIAGISYLLWLALKAFRRASQPPKVAVAAIGRPTGQIRSFAAGYLMQITNPKAIVFWLAIATVGATNNAPLPVLALFIAGAFALSLAGHGAYAVLLSSSPFRHAYDRARRWIEAALGMFLTYVAFRLATERS</sequence>
<feature type="transmembrane region" description="Helical" evidence="6">
    <location>
        <begin position="188"/>
        <end position="208"/>
    </location>
</feature>
<feature type="transmembrane region" description="Helical" evidence="6">
    <location>
        <begin position="12"/>
        <end position="37"/>
    </location>
</feature>
<evidence type="ECO:0000313" key="8">
    <source>
        <dbReference type="Proteomes" id="UP000284202"/>
    </source>
</evidence>
<evidence type="ECO:0000256" key="4">
    <source>
        <dbReference type="ARBA" id="ARBA00022989"/>
    </source>
</evidence>
<evidence type="ECO:0000256" key="2">
    <source>
        <dbReference type="ARBA" id="ARBA00022475"/>
    </source>
</evidence>
<dbReference type="PANTHER" id="PTHR30086">
    <property type="entry name" value="ARGININE EXPORTER PROTEIN ARGO"/>
    <property type="match status" value="1"/>
</dbReference>
<protein>
    <submittedName>
        <fullName evidence="7">LysE family translocator</fullName>
    </submittedName>
</protein>
<dbReference type="InterPro" id="IPR001123">
    <property type="entry name" value="LeuE-type"/>
</dbReference>
<keyword evidence="2" id="KW-1003">Cell membrane</keyword>
<keyword evidence="3 6" id="KW-0812">Transmembrane</keyword>
<evidence type="ECO:0000256" key="1">
    <source>
        <dbReference type="ARBA" id="ARBA00004651"/>
    </source>
</evidence>
<dbReference type="Proteomes" id="UP000284202">
    <property type="component" value="Unassembled WGS sequence"/>
</dbReference>
<evidence type="ECO:0000256" key="6">
    <source>
        <dbReference type="SAM" id="Phobius"/>
    </source>
</evidence>
<accession>A0A418SLS7</accession>
<proteinExistence type="predicted"/>
<evidence type="ECO:0000313" key="7">
    <source>
        <dbReference type="EMBL" id="RJE81899.1"/>
    </source>
</evidence>
<keyword evidence="5 6" id="KW-0472">Membrane</keyword>
<organism evidence="7 8">
    <name type="scientific">Paracoccus onubensis</name>
    <dbReference type="NCBI Taxonomy" id="1675788"/>
    <lineage>
        <taxon>Bacteria</taxon>
        <taxon>Pseudomonadati</taxon>
        <taxon>Pseudomonadota</taxon>
        <taxon>Alphaproteobacteria</taxon>
        <taxon>Rhodobacterales</taxon>
        <taxon>Paracoccaceae</taxon>
        <taxon>Paracoccus</taxon>
    </lineage>
</organism>
<gene>
    <name evidence="7" type="ORF">D3P04_22480</name>
</gene>
<dbReference type="RefSeq" id="WP_119752123.1">
    <property type="nucleotide sequence ID" value="NZ_QZCG01000024.1"/>
</dbReference>
<comment type="caution">
    <text evidence="7">The sequence shown here is derived from an EMBL/GenBank/DDBJ whole genome shotgun (WGS) entry which is preliminary data.</text>
</comment>
<feature type="transmembrane region" description="Helical" evidence="6">
    <location>
        <begin position="153"/>
        <end position="176"/>
    </location>
</feature>
<reference evidence="8" key="1">
    <citation type="submission" date="2018-09" db="EMBL/GenBank/DDBJ databases">
        <title>Acidovorax cavernicola nov. sp. isolated from Gruta de las Maravillas (Aracena, Spain).</title>
        <authorList>
            <person name="Jurado V."/>
            <person name="Gutierrez-Patricio S."/>
            <person name="Gonzalez-Pimentel J.L."/>
            <person name="Miller A.Z."/>
            <person name="Laiz L."/>
            <person name="Saiz-Jimenez C."/>
        </authorList>
    </citation>
    <scope>NUCLEOTIDE SEQUENCE [LARGE SCALE GENOMIC DNA]</scope>
    <source>
        <strain evidence="8">1011MAR3C25</strain>
    </source>
</reference>
<dbReference type="PANTHER" id="PTHR30086:SF20">
    <property type="entry name" value="ARGININE EXPORTER PROTEIN ARGO-RELATED"/>
    <property type="match status" value="1"/>
</dbReference>
<feature type="transmembrane region" description="Helical" evidence="6">
    <location>
        <begin position="73"/>
        <end position="93"/>
    </location>
</feature>
<keyword evidence="4 6" id="KW-1133">Transmembrane helix</keyword>
<dbReference type="AlphaFoldDB" id="A0A418SLS7"/>
<feature type="transmembrane region" description="Helical" evidence="6">
    <location>
        <begin position="44"/>
        <end position="61"/>
    </location>
</feature>
<dbReference type="GO" id="GO:0015171">
    <property type="term" value="F:amino acid transmembrane transporter activity"/>
    <property type="evidence" value="ECO:0007669"/>
    <property type="project" value="TreeGrafter"/>
</dbReference>
<dbReference type="Pfam" id="PF01810">
    <property type="entry name" value="LysE"/>
    <property type="match status" value="1"/>
</dbReference>
<evidence type="ECO:0000256" key="5">
    <source>
        <dbReference type="ARBA" id="ARBA00023136"/>
    </source>
</evidence>
<comment type="subcellular location">
    <subcellularLocation>
        <location evidence="1">Cell membrane</location>
        <topology evidence="1">Multi-pass membrane protein</topology>
    </subcellularLocation>
</comment>
<dbReference type="EMBL" id="QZCG01000024">
    <property type="protein sequence ID" value="RJE81899.1"/>
    <property type="molecule type" value="Genomic_DNA"/>
</dbReference>
<dbReference type="OrthoDB" id="7659099at2"/>
<keyword evidence="8" id="KW-1185">Reference proteome</keyword>
<dbReference type="GO" id="GO:0005886">
    <property type="term" value="C:plasma membrane"/>
    <property type="evidence" value="ECO:0007669"/>
    <property type="project" value="UniProtKB-SubCell"/>
</dbReference>
<evidence type="ECO:0000256" key="3">
    <source>
        <dbReference type="ARBA" id="ARBA00022692"/>
    </source>
</evidence>
<feature type="transmembrane region" description="Helical" evidence="6">
    <location>
        <begin position="121"/>
        <end position="141"/>
    </location>
</feature>
<name>A0A418SLS7_9RHOB</name>